<protein>
    <submittedName>
        <fullName evidence="1">Uncharacterized protein</fullName>
    </submittedName>
</protein>
<comment type="caution">
    <text evidence="1">The sequence shown here is derived from an EMBL/GenBank/DDBJ whole genome shotgun (WGS) entry which is preliminary data.</text>
</comment>
<sequence length="155" mass="16868">SQQVLIKTFQAHQNTRRNSPHHLANDAAAYLQESVCGVTKSTSSTTRLRGVVKSITSGVILRCGELDFVVTGSVLSKEGLEASWCFNNDAVELAVDQELSSRTAKFSITSCLPISISCVNTWNRRAFSSTSPLTNDSLLEATNFGNKNFPLSDPR</sequence>
<keyword evidence="2" id="KW-1185">Reference proteome</keyword>
<organism evidence="1 2">
    <name type="scientific">Cotesia congregata</name>
    <name type="common">Parasitoid wasp</name>
    <name type="synonym">Apanteles congregatus</name>
    <dbReference type="NCBI Taxonomy" id="51543"/>
    <lineage>
        <taxon>Eukaryota</taxon>
        <taxon>Metazoa</taxon>
        <taxon>Ecdysozoa</taxon>
        <taxon>Arthropoda</taxon>
        <taxon>Hexapoda</taxon>
        <taxon>Insecta</taxon>
        <taxon>Pterygota</taxon>
        <taxon>Neoptera</taxon>
        <taxon>Endopterygota</taxon>
        <taxon>Hymenoptera</taxon>
        <taxon>Apocrita</taxon>
        <taxon>Ichneumonoidea</taxon>
        <taxon>Braconidae</taxon>
        <taxon>Microgastrinae</taxon>
        <taxon>Cotesia</taxon>
    </lineage>
</organism>
<dbReference type="Proteomes" id="UP000786811">
    <property type="component" value="Unassembled WGS sequence"/>
</dbReference>
<accession>A0A8J2MP83</accession>
<evidence type="ECO:0000313" key="2">
    <source>
        <dbReference type="Proteomes" id="UP000786811"/>
    </source>
</evidence>
<gene>
    <name evidence="1" type="ORF">HICCMSTLAB_LOCUS7682</name>
</gene>
<dbReference type="EMBL" id="CAJNRD030001121">
    <property type="protein sequence ID" value="CAG5095384.1"/>
    <property type="molecule type" value="Genomic_DNA"/>
</dbReference>
<feature type="non-terminal residue" evidence="1">
    <location>
        <position position="155"/>
    </location>
</feature>
<evidence type="ECO:0000313" key="1">
    <source>
        <dbReference type="EMBL" id="CAG5095384.1"/>
    </source>
</evidence>
<name>A0A8J2MP83_COTCN</name>
<dbReference type="AlphaFoldDB" id="A0A8J2MP83"/>
<proteinExistence type="predicted"/>
<reference evidence="1" key="1">
    <citation type="submission" date="2021-04" db="EMBL/GenBank/DDBJ databases">
        <authorList>
            <person name="Chebbi M.A.C M."/>
        </authorList>
    </citation>
    <scope>NUCLEOTIDE SEQUENCE</scope>
</reference>